<keyword evidence="5 6" id="KW-0472">Membrane</keyword>
<dbReference type="OrthoDB" id="409173at2759"/>
<dbReference type="GO" id="GO:0005886">
    <property type="term" value="C:plasma membrane"/>
    <property type="evidence" value="ECO:0007669"/>
    <property type="project" value="TreeGrafter"/>
</dbReference>
<reference evidence="7 8" key="1">
    <citation type="journal article" date="2019" name="Plant Biotechnol. J.">
        <title>The red bayberry genome and genetic basis of sex determination.</title>
        <authorList>
            <person name="Jia H.M."/>
            <person name="Jia H.J."/>
            <person name="Cai Q.L."/>
            <person name="Wang Y."/>
            <person name="Zhao H.B."/>
            <person name="Yang W.F."/>
            <person name="Wang G.Y."/>
            <person name="Li Y.H."/>
            <person name="Zhan D.L."/>
            <person name="Shen Y.T."/>
            <person name="Niu Q.F."/>
            <person name="Chang L."/>
            <person name="Qiu J."/>
            <person name="Zhao L."/>
            <person name="Xie H.B."/>
            <person name="Fu W.Y."/>
            <person name="Jin J."/>
            <person name="Li X.W."/>
            <person name="Jiao Y."/>
            <person name="Zhou C.C."/>
            <person name="Tu T."/>
            <person name="Chai C.Y."/>
            <person name="Gao J.L."/>
            <person name="Fan L.J."/>
            <person name="van de Weg E."/>
            <person name="Wang J.Y."/>
            <person name="Gao Z.S."/>
        </authorList>
    </citation>
    <scope>NUCLEOTIDE SEQUENCE [LARGE SCALE GENOMIC DNA]</scope>
    <source>
        <tissue evidence="7">Leaves</tissue>
    </source>
</reference>
<sequence>MEAASSNSNHLLDSLNRLLPAVVPVLLISVGYVDPGKWAATVEGGARFGFDLLPLMLVFNFAAILCQYLSARIGLVTGRDLAQICRDEYDKFTCLFLGVQIELSVIALDLTMENGKAKFLFICMSGFILLSVVLGVLISQTEISLSMNWMLPKLSGENAFALMSLLGANIMPHNFFLHSSIVQVSLPSIPAVTYP</sequence>
<keyword evidence="4 6" id="KW-1133">Transmembrane helix</keyword>
<name>A0A6A1WLL0_9ROSI</name>
<dbReference type="GO" id="GO:0005384">
    <property type="term" value="F:manganese ion transmembrane transporter activity"/>
    <property type="evidence" value="ECO:0007669"/>
    <property type="project" value="TreeGrafter"/>
</dbReference>
<dbReference type="Pfam" id="PF01566">
    <property type="entry name" value="Nramp"/>
    <property type="match status" value="1"/>
</dbReference>
<gene>
    <name evidence="7" type="ORF">CJ030_MR2G016675</name>
</gene>
<protein>
    <submittedName>
        <fullName evidence="7">Ethylene-insensitive protein 2</fullName>
    </submittedName>
</protein>
<evidence type="ECO:0000256" key="2">
    <source>
        <dbReference type="ARBA" id="ARBA00009965"/>
    </source>
</evidence>
<feature type="transmembrane region" description="Helical" evidence="6">
    <location>
        <begin position="53"/>
        <end position="71"/>
    </location>
</feature>
<evidence type="ECO:0000256" key="1">
    <source>
        <dbReference type="ARBA" id="ARBA00004141"/>
    </source>
</evidence>
<dbReference type="EMBL" id="RXIC02000020">
    <property type="protein sequence ID" value="KAB1223740.1"/>
    <property type="molecule type" value="Genomic_DNA"/>
</dbReference>
<dbReference type="GO" id="GO:0015086">
    <property type="term" value="F:cadmium ion transmembrane transporter activity"/>
    <property type="evidence" value="ECO:0007669"/>
    <property type="project" value="TreeGrafter"/>
</dbReference>
<dbReference type="InterPro" id="IPR001046">
    <property type="entry name" value="NRAMP_fam"/>
</dbReference>
<comment type="subcellular location">
    <subcellularLocation>
        <location evidence="1">Membrane</location>
        <topology evidence="1">Multi-pass membrane protein</topology>
    </subcellularLocation>
</comment>
<evidence type="ECO:0000313" key="7">
    <source>
        <dbReference type="EMBL" id="KAB1223740.1"/>
    </source>
</evidence>
<evidence type="ECO:0000256" key="5">
    <source>
        <dbReference type="ARBA" id="ARBA00023136"/>
    </source>
</evidence>
<dbReference type="PANTHER" id="PTHR11706:SF75">
    <property type="entry name" value="ETHYLENE-INSENSITIVE PROTEIN 2"/>
    <property type="match status" value="1"/>
</dbReference>
<evidence type="ECO:0000256" key="4">
    <source>
        <dbReference type="ARBA" id="ARBA00022989"/>
    </source>
</evidence>
<dbReference type="AlphaFoldDB" id="A0A6A1WLL0"/>
<dbReference type="Proteomes" id="UP000516437">
    <property type="component" value="Chromosome 2"/>
</dbReference>
<evidence type="ECO:0000256" key="6">
    <source>
        <dbReference type="SAM" id="Phobius"/>
    </source>
</evidence>
<evidence type="ECO:0000256" key="3">
    <source>
        <dbReference type="ARBA" id="ARBA00022692"/>
    </source>
</evidence>
<evidence type="ECO:0000313" key="8">
    <source>
        <dbReference type="Proteomes" id="UP000516437"/>
    </source>
</evidence>
<keyword evidence="8" id="KW-1185">Reference proteome</keyword>
<accession>A0A6A1WLL0</accession>
<comment type="caution">
    <text evidence="7">The sequence shown here is derived from an EMBL/GenBank/DDBJ whole genome shotgun (WGS) entry which is preliminary data.</text>
</comment>
<comment type="similarity">
    <text evidence="2">Belongs to the NRAMP (TC 2.A.55) family.</text>
</comment>
<organism evidence="7 8">
    <name type="scientific">Morella rubra</name>
    <name type="common">Chinese bayberry</name>
    <dbReference type="NCBI Taxonomy" id="262757"/>
    <lineage>
        <taxon>Eukaryota</taxon>
        <taxon>Viridiplantae</taxon>
        <taxon>Streptophyta</taxon>
        <taxon>Embryophyta</taxon>
        <taxon>Tracheophyta</taxon>
        <taxon>Spermatophyta</taxon>
        <taxon>Magnoliopsida</taxon>
        <taxon>eudicotyledons</taxon>
        <taxon>Gunneridae</taxon>
        <taxon>Pentapetalae</taxon>
        <taxon>rosids</taxon>
        <taxon>fabids</taxon>
        <taxon>Fagales</taxon>
        <taxon>Myricaceae</taxon>
        <taxon>Morella</taxon>
    </lineage>
</organism>
<dbReference type="GO" id="GO:0034755">
    <property type="term" value="P:iron ion transmembrane transport"/>
    <property type="evidence" value="ECO:0007669"/>
    <property type="project" value="TreeGrafter"/>
</dbReference>
<keyword evidence="3 6" id="KW-0812">Transmembrane</keyword>
<proteinExistence type="inferred from homology"/>
<dbReference type="PANTHER" id="PTHR11706">
    <property type="entry name" value="SOLUTE CARRIER PROTEIN FAMILY 11 MEMBER"/>
    <property type="match status" value="1"/>
</dbReference>
<feature type="transmembrane region" description="Helical" evidence="6">
    <location>
        <begin position="118"/>
        <end position="138"/>
    </location>
</feature>